<dbReference type="EMBL" id="QPJT01000001">
    <property type="protein sequence ID" value="RCX21058.1"/>
    <property type="molecule type" value="Genomic_DNA"/>
</dbReference>
<keyword evidence="2" id="KW-1185">Reference proteome</keyword>
<evidence type="ECO:0008006" key="3">
    <source>
        <dbReference type="Google" id="ProtNLM"/>
    </source>
</evidence>
<dbReference type="OrthoDB" id="1860485at2"/>
<comment type="caution">
    <text evidence="1">The sequence shown here is derived from an EMBL/GenBank/DDBJ whole genome shotgun (WGS) entry which is preliminary data.</text>
</comment>
<name>A0A369BKC5_9FIRM</name>
<sequence length="272" mass="31673">MGLKEADIKADIEEFKNALFTKKVRYNDLEGILKYRFIKVLDQSLSRYGTIFEEDLRNISNIYRGRRLKPEDSCFTSPEDFVPDWNNRMNPPGFLYLAFTPSLKRSGVIYNAQRACIEELKPLAGERFSVASFRPVKGGEKRLINLCRYDGFSYEDMLKECGGDERLKNLKNVDSLIGFQKRYMGFLSETIFKPVDDNDKKQRDREYSLTHAMSYYFQQKGYAGVIYKCTRMNDDSVRNLALFDMDDVECCCEYSHFKCCQRDGSIDIILAV</sequence>
<organism evidence="1 2">
    <name type="scientific">Anaerobacterium chartisolvens</name>
    <dbReference type="NCBI Taxonomy" id="1297424"/>
    <lineage>
        <taxon>Bacteria</taxon>
        <taxon>Bacillati</taxon>
        <taxon>Bacillota</taxon>
        <taxon>Clostridia</taxon>
        <taxon>Eubacteriales</taxon>
        <taxon>Oscillospiraceae</taxon>
        <taxon>Anaerobacterium</taxon>
    </lineage>
</organism>
<gene>
    <name evidence="1" type="ORF">DFR58_101268</name>
</gene>
<accession>A0A369BKC5</accession>
<protein>
    <recommendedName>
        <fullName evidence="3">RES domain-containing protein</fullName>
    </recommendedName>
</protein>
<reference evidence="1 2" key="1">
    <citation type="submission" date="2018-07" db="EMBL/GenBank/DDBJ databases">
        <title>Genomic Encyclopedia of Type Strains, Phase IV (KMG-IV): sequencing the most valuable type-strain genomes for metagenomic binning, comparative biology and taxonomic classification.</title>
        <authorList>
            <person name="Goeker M."/>
        </authorList>
    </citation>
    <scope>NUCLEOTIDE SEQUENCE [LARGE SCALE GENOMIC DNA]</scope>
    <source>
        <strain evidence="1 2">DSM 27016</strain>
    </source>
</reference>
<evidence type="ECO:0000313" key="2">
    <source>
        <dbReference type="Proteomes" id="UP000253034"/>
    </source>
</evidence>
<dbReference type="RefSeq" id="WP_114295999.1">
    <property type="nucleotide sequence ID" value="NZ_QPJT01000001.1"/>
</dbReference>
<dbReference type="AlphaFoldDB" id="A0A369BKC5"/>
<proteinExistence type="predicted"/>
<evidence type="ECO:0000313" key="1">
    <source>
        <dbReference type="EMBL" id="RCX21058.1"/>
    </source>
</evidence>
<dbReference type="Proteomes" id="UP000253034">
    <property type="component" value="Unassembled WGS sequence"/>
</dbReference>